<accession>A0A143WPL8</accession>
<dbReference type="EMBL" id="LN999831">
    <property type="protein sequence ID" value="CUX95736.1"/>
    <property type="molecule type" value="Genomic_DNA"/>
</dbReference>
<keyword evidence="5 7" id="KW-0687">Ribonucleoprotein</keyword>
<dbReference type="GO" id="GO:0016740">
    <property type="term" value="F:transferase activity"/>
    <property type="evidence" value="ECO:0007669"/>
    <property type="project" value="InterPro"/>
</dbReference>
<feature type="domain" description="Large ribosomal subunit protein uL2 C-terminal" evidence="9">
    <location>
        <begin position="124"/>
        <end position="251"/>
    </location>
</feature>
<dbReference type="Proteomes" id="UP000095697">
    <property type="component" value="Chromosome I"/>
</dbReference>
<dbReference type="FunFam" id="2.40.50.140:FF:000003">
    <property type="entry name" value="50S ribosomal protein L2"/>
    <property type="match status" value="1"/>
</dbReference>
<protein>
    <recommendedName>
        <fullName evidence="6 7">Large ribosomal subunit protein uL2</fullName>
    </recommendedName>
</protein>
<evidence type="ECO:0000256" key="3">
    <source>
        <dbReference type="ARBA" id="ARBA00022884"/>
    </source>
</evidence>
<feature type="region of interest" description="Disordered" evidence="8">
    <location>
        <begin position="224"/>
        <end position="263"/>
    </location>
</feature>
<evidence type="ECO:0000259" key="10">
    <source>
        <dbReference type="SMART" id="SM01383"/>
    </source>
</evidence>
<dbReference type="GO" id="GO:0003735">
    <property type="term" value="F:structural constituent of ribosome"/>
    <property type="evidence" value="ECO:0007669"/>
    <property type="project" value="InterPro"/>
</dbReference>
<evidence type="ECO:0000256" key="5">
    <source>
        <dbReference type="ARBA" id="ARBA00023274"/>
    </source>
</evidence>
<dbReference type="Pfam" id="PF00181">
    <property type="entry name" value="Ribosomal_L2_N"/>
    <property type="match status" value="1"/>
</dbReference>
<dbReference type="Gene3D" id="2.30.30.30">
    <property type="match status" value="1"/>
</dbReference>
<feature type="domain" description="Large ribosomal subunit protein uL2 RNA-binding" evidence="10">
    <location>
        <begin position="42"/>
        <end position="118"/>
    </location>
</feature>
<dbReference type="InterPro" id="IPR022666">
    <property type="entry name" value="Ribosomal_uL2_RNA-bd_dom"/>
</dbReference>
<dbReference type="PANTHER" id="PTHR13691:SF5">
    <property type="entry name" value="LARGE RIBOSOMAL SUBUNIT PROTEIN UL2M"/>
    <property type="match status" value="1"/>
</dbReference>
<dbReference type="STRING" id="1778264.PMARG_ME00102"/>
<evidence type="ECO:0000256" key="1">
    <source>
        <dbReference type="ARBA" id="ARBA00005636"/>
    </source>
</evidence>
<evidence type="ECO:0000256" key="6">
    <source>
        <dbReference type="ARBA" id="ARBA00035242"/>
    </source>
</evidence>
<comment type="function">
    <text evidence="7">One of the primary rRNA binding proteins. Required for association of the 30S and 50S subunits to form the 70S ribosome, for tRNA binding and peptide bond formation. It has been suggested to have peptidyltransferase activity; this is somewhat controversial. Makes several contacts with the 16S rRNA in the 70S ribosome.</text>
</comment>
<dbReference type="SUPFAM" id="SSF50249">
    <property type="entry name" value="Nucleic acid-binding proteins"/>
    <property type="match status" value="1"/>
</dbReference>
<dbReference type="KEGG" id="cmik:PMARG_ME00102"/>
<dbReference type="InterPro" id="IPR012340">
    <property type="entry name" value="NA-bd_OB-fold"/>
</dbReference>
<dbReference type="GO" id="GO:0005829">
    <property type="term" value="C:cytosol"/>
    <property type="evidence" value="ECO:0007669"/>
    <property type="project" value="UniProtKB-ARBA"/>
</dbReference>
<evidence type="ECO:0000313" key="12">
    <source>
        <dbReference type="Proteomes" id="UP000095697"/>
    </source>
</evidence>
<dbReference type="GO" id="GO:0019843">
    <property type="term" value="F:rRNA binding"/>
    <property type="evidence" value="ECO:0007669"/>
    <property type="project" value="UniProtKB-UniRule"/>
</dbReference>
<proteinExistence type="inferred from homology"/>
<comment type="subunit">
    <text evidence="7">Part of the 50S ribosomal subunit. Forms a bridge to the 30S subunit in the 70S ribosome.</text>
</comment>
<reference evidence="12" key="1">
    <citation type="submission" date="2016-01" db="EMBL/GenBank/DDBJ databases">
        <authorList>
            <person name="Husnik F."/>
        </authorList>
    </citation>
    <scope>NUCLEOTIDE SEQUENCE [LARGE SCALE GENOMIC DNA]</scope>
</reference>
<evidence type="ECO:0000256" key="2">
    <source>
        <dbReference type="ARBA" id="ARBA00022730"/>
    </source>
</evidence>
<dbReference type="SMART" id="SM01383">
    <property type="entry name" value="Ribosomal_L2"/>
    <property type="match status" value="1"/>
</dbReference>
<dbReference type="InterPro" id="IPR005880">
    <property type="entry name" value="Ribosomal_uL2_bac/org-type"/>
</dbReference>
<dbReference type="RefSeq" id="WP_067569146.1">
    <property type="nucleotide sequence ID" value="NZ_LN999831.1"/>
</dbReference>
<dbReference type="NCBIfam" id="TIGR01171">
    <property type="entry name" value="rplB_bact"/>
    <property type="match status" value="1"/>
</dbReference>
<dbReference type="Gene3D" id="2.40.50.140">
    <property type="entry name" value="Nucleic acid-binding proteins"/>
    <property type="match status" value="1"/>
</dbReference>
<dbReference type="InterPro" id="IPR002171">
    <property type="entry name" value="Ribosomal_uL2"/>
</dbReference>
<gene>
    <name evidence="7 11" type="primary">rplB</name>
    <name evidence="11" type="ORF">PMARG_ME00102</name>
</gene>
<keyword evidence="2 7" id="KW-0699">rRNA-binding</keyword>
<organism evidence="11 12">
    <name type="scientific">Candidatus Mikella endobia</name>
    <dbReference type="NCBI Taxonomy" id="1778264"/>
    <lineage>
        <taxon>Bacteria</taxon>
        <taxon>Pseudomonadati</taxon>
        <taxon>Pseudomonadota</taxon>
        <taxon>Gammaproteobacteria</taxon>
        <taxon>Enterobacterales</taxon>
        <taxon>Enterobacteriaceae</taxon>
        <taxon>Candidatus Mikella</taxon>
    </lineage>
</organism>
<dbReference type="FunFam" id="4.10.950.10:FF:000001">
    <property type="entry name" value="50S ribosomal protein L2"/>
    <property type="match status" value="1"/>
</dbReference>
<dbReference type="InterPro" id="IPR014726">
    <property type="entry name" value="Ribosomal_uL2_dom3"/>
</dbReference>
<evidence type="ECO:0000259" key="9">
    <source>
        <dbReference type="SMART" id="SM01382"/>
    </source>
</evidence>
<dbReference type="PANTHER" id="PTHR13691">
    <property type="entry name" value="RIBOSOMAL PROTEIN L2"/>
    <property type="match status" value="1"/>
</dbReference>
<dbReference type="GO" id="GO:0002181">
    <property type="term" value="P:cytoplasmic translation"/>
    <property type="evidence" value="ECO:0007669"/>
    <property type="project" value="TreeGrafter"/>
</dbReference>
<dbReference type="Gene3D" id="4.10.950.10">
    <property type="entry name" value="Ribosomal protein L2, domain 3"/>
    <property type="match status" value="1"/>
</dbReference>
<keyword evidence="4 7" id="KW-0689">Ribosomal protein</keyword>
<dbReference type="FunFam" id="2.30.30.30:FF:000001">
    <property type="entry name" value="50S ribosomal protein L2"/>
    <property type="match status" value="1"/>
</dbReference>
<evidence type="ECO:0000256" key="7">
    <source>
        <dbReference type="HAMAP-Rule" id="MF_01320"/>
    </source>
</evidence>
<dbReference type="InterPro" id="IPR022669">
    <property type="entry name" value="Ribosomal_uL2_C"/>
</dbReference>
<evidence type="ECO:0000256" key="8">
    <source>
        <dbReference type="SAM" id="MobiDB-lite"/>
    </source>
</evidence>
<dbReference type="SMART" id="SM01382">
    <property type="entry name" value="Ribosomal_L2_C"/>
    <property type="match status" value="1"/>
</dbReference>
<evidence type="ECO:0000256" key="4">
    <source>
        <dbReference type="ARBA" id="ARBA00022980"/>
    </source>
</evidence>
<name>A0A143WPL8_9ENTR</name>
<dbReference type="HAMAP" id="MF_01320_B">
    <property type="entry name" value="Ribosomal_uL2_B"/>
    <property type="match status" value="1"/>
</dbReference>
<evidence type="ECO:0000313" key="11">
    <source>
        <dbReference type="EMBL" id="CUX95736.1"/>
    </source>
</evidence>
<dbReference type="AlphaFoldDB" id="A0A143WPL8"/>
<comment type="similarity">
    <text evidence="1 7">Belongs to the universal ribosomal protein uL2 family.</text>
</comment>
<dbReference type="PIRSF" id="PIRSF002158">
    <property type="entry name" value="Ribosomal_L2"/>
    <property type="match status" value="1"/>
</dbReference>
<dbReference type="InterPro" id="IPR014722">
    <property type="entry name" value="Rib_uL2_dom2"/>
</dbReference>
<dbReference type="Pfam" id="PF03947">
    <property type="entry name" value="Ribosomal_L2_C"/>
    <property type="match status" value="1"/>
</dbReference>
<dbReference type="InterPro" id="IPR008991">
    <property type="entry name" value="Translation_prot_SH3-like_sf"/>
</dbReference>
<dbReference type="PATRIC" id="fig|1778264.3.peg.95"/>
<dbReference type="OrthoDB" id="9778722at2"/>
<sequence>MSLVKCKPTSPGRRHVFKIINSNIHKGKPYSKLLTSLPKSGGRNNNGRITMRHIGGGHKKKYRLIDFKRNKDGIQATIERFEYDPNRSANIILVKYKDGERRYILAPKGLNIGDKIESGVDAAIKIGNALPMKNIPIGSIVHNVEMKLNKGGQLARSAGTSIQIIARDKNHVTLRLRSGEIRKINSECRATLGEIDNAEHMLRLLGKAGAKRWLGIRSTVRGTAMNPIDHPHGGGEGRNFGKHPVSPWGLHTKGKKTRSNKRTDKFIVCHRK</sequence>
<keyword evidence="12" id="KW-1185">Reference proteome</keyword>
<dbReference type="GO" id="GO:0015934">
    <property type="term" value="C:large ribosomal subunit"/>
    <property type="evidence" value="ECO:0007669"/>
    <property type="project" value="InterPro"/>
</dbReference>
<dbReference type="SUPFAM" id="SSF50104">
    <property type="entry name" value="Translation proteins SH3-like domain"/>
    <property type="match status" value="1"/>
</dbReference>
<keyword evidence="3 7" id="KW-0694">RNA-binding</keyword>